<evidence type="ECO:0000256" key="5">
    <source>
        <dbReference type="ARBA" id="ARBA00023163"/>
    </source>
</evidence>
<evidence type="ECO:0000256" key="1">
    <source>
        <dbReference type="ARBA" id="ARBA00004049"/>
    </source>
</evidence>
<evidence type="ECO:0000256" key="2">
    <source>
        <dbReference type="ARBA" id="ARBA00023015"/>
    </source>
</evidence>
<dbReference type="STRING" id="33097.A0A150FX08"/>
<evidence type="ECO:0000259" key="8">
    <source>
        <dbReference type="PROSITE" id="PS51519"/>
    </source>
</evidence>
<protein>
    <recommendedName>
        <fullName evidence="8">RWP-RK domain-containing protein</fullName>
    </recommendedName>
</protein>
<dbReference type="PANTHER" id="PTHR46373">
    <property type="entry name" value="PROTEIN RKD4"/>
    <property type="match status" value="1"/>
</dbReference>
<dbReference type="PANTHER" id="PTHR46373:SF2">
    <property type="entry name" value="RWP-RK DOMAIN-CONTAINING PROTEIN"/>
    <property type="match status" value="1"/>
</dbReference>
<dbReference type="Proteomes" id="UP000075714">
    <property type="component" value="Unassembled WGS sequence"/>
</dbReference>
<keyword evidence="6" id="KW-0539">Nucleus</keyword>
<evidence type="ECO:0000256" key="6">
    <source>
        <dbReference type="ARBA" id="ARBA00023242"/>
    </source>
</evidence>
<dbReference type="GO" id="GO:0003677">
    <property type="term" value="F:DNA binding"/>
    <property type="evidence" value="ECO:0007669"/>
    <property type="project" value="UniProtKB-KW"/>
</dbReference>
<feature type="compositionally biased region" description="Acidic residues" evidence="7">
    <location>
        <begin position="121"/>
        <end position="142"/>
    </location>
</feature>
<comment type="function">
    <text evidence="1">Putative transcription factor.</text>
</comment>
<dbReference type="InterPro" id="IPR044607">
    <property type="entry name" value="RKD-like"/>
</dbReference>
<dbReference type="EMBL" id="LSYV01000296">
    <property type="protein sequence ID" value="KXZ41745.1"/>
    <property type="molecule type" value="Genomic_DNA"/>
</dbReference>
<keyword evidence="2" id="KW-0805">Transcription regulation</keyword>
<organism evidence="9 10">
    <name type="scientific">Gonium pectorale</name>
    <name type="common">Green alga</name>
    <dbReference type="NCBI Taxonomy" id="33097"/>
    <lineage>
        <taxon>Eukaryota</taxon>
        <taxon>Viridiplantae</taxon>
        <taxon>Chlorophyta</taxon>
        <taxon>core chlorophytes</taxon>
        <taxon>Chlorophyceae</taxon>
        <taxon>CS clade</taxon>
        <taxon>Chlamydomonadales</taxon>
        <taxon>Volvocaceae</taxon>
        <taxon>Gonium</taxon>
    </lineage>
</organism>
<dbReference type="Pfam" id="PF02042">
    <property type="entry name" value="RWP-RK"/>
    <property type="match status" value="1"/>
</dbReference>
<keyword evidence="4" id="KW-0238">DNA-binding</keyword>
<accession>A0A150FX08</accession>
<reference evidence="10" key="1">
    <citation type="journal article" date="2016" name="Nat. Commun.">
        <title>The Gonium pectorale genome demonstrates co-option of cell cycle regulation during the evolution of multicellularity.</title>
        <authorList>
            <person name="Hanschen E.R."/>
            <person name="Marriage T.N."/>
            <person name="Ferris P.J."/>
            <person name="Hamaji T."/>
            <person name="Toyoda A."/>
            <person name="Fujiyama A."/>
            <person name="Neme R."/>
            <person name="Noguchi H."/>
            <person name="Minakuchi Y."/>
            <person name="Suzuki M."/>
            <person name="Kawai-Toyooka H."/>
            <person name="Smith D.R."/>
            <person name="Sparks H."/>
            <person name="Anderson J."/>
            <person name="Bakaric R."/>
            <person name="Luria V."/>
            <person name="Karger A."/>
            <person name="Kirschner M.W."/>
            <person name="Durand P.M."/>
            <person name="Michod R.E."/>
            <person name="Nozaki H."/>
            <person name="Olson B.J."/>
        </authorList>
    </citation>
    <scope>NUCLEOTIDE SEQUENCE [LARGE SCALE GENOMIC DNA]</scope>
    <source>
        <strain evidence="10">NIES-2863</strain>
    </source>
</reference>
<evidence type="ECO:0000313" key="9">
    <source>
        <dbReference type="EMBL" id="KXZ41745.1"/>
    </source>
</evidence>
<dbReference type="GO" id="GO:0003700">
    <property type="term" value="F:DNA-binding transcription factor activity"/>
    <property type="evidence" value="ECO:0007669"/>
    <property type="project" value="InterPro"/>
</dbReference>
<keyword evidence="5" id="KW-0804">Transcription</keyword>
<dbReference type="InterPro" id="IPR003035">
    <property type="entry name" value="RWP-RK_dom"/>
</dbReference>
<gene>
    <name evidence="9" type="ORF">GPECTOR_297g802</name>
</gene>
<feature type="region of interest" description="Disordered" evidence="7">
    <location>
        <begin position="94"/>
        <end position="153"/>
    </location>
</feature>
<feature type="domain" description="RWP-RK" evidence="8">
    <location>
        <begin position="1"/>
        <end position="66"/>
    </location>
</feature>
<proteinExistence type="predicted"/>
<evidence type="ECO:0000256" key="4">
    <source>
        <dbReference type="ARBA" id="ARBA00023125"/>
    </source>
</evidence>
<name>A0A150FX08_GONPE</name>
<dbReference type="PROSITE" id="PS51519">
    <property type="entry name" value="RWP_RK"/>
    <property type="match status" value="1"/>
</dbReference>
<sequence length="153" mass="17315">MESLRQHYHRPIKAVAKELGLSLSCFKKECRRLGVPRWPARKLGCLARMRDTLMRDGRASQKSKQELLELMQRNMDEIVNDPNAPMYDTFTRVRHEQYKARGDGRAGGRARRHAAGRGGADDDVEEEDSDEEVEDEEDGEVGEMDKGNGAGGR</sequence>
<evidence type="ECO:0000256" key="3">
    <source>
        <dbReference type="ARBA" id="ARBA00023054"/>
    </source>
</evidence>
<feature type="compositionally biased region" description="Basic and acidic residues" evidence="7">
    <location>
        <begin position="94"/>
        <end position="106"/>
    </location>
</feature>
<keyword evidence="10" id="KW-1185">Reference proteome</keyword>
<comment type="caution">
    <text evidence="9">The sequence shown here is derived from an EMBL/GenBank/DDBJ whole genome shotgun (WGS) entry which is preliminary data.</text>
</comment>
<keyword evidence="3" id="KW-0175">Coiled coil</keyword>
<evidence type="ECO:0000313" key="10">
    <source>
        <dbReference type="Proteomes" id="UP000075714"/>
    </source>
</evidence>
<dbReference type="OrthoDB" id="552509at2759"/>
<dbReference type="AlphaFoldDB" id="A0A150FX08"/>
<evidence type="ECO:0000256" key="7">
    <source>
        <dbReference type="SAM" id="MobiDB-lite"/>
    </source>
</evidence>